<sequence>MALKDNLNTWWQDLNPRWRQVIAIGGLLCALMLVGAILVGGGKKSDRKKPEPLNETNLMLPVGNNNTPEQLLAKIEAQGKELKTVSSQLQQEKDARNADKLRELEEKQNNKNDSVTQDALQELKRVNARLEELEKNGPRSGSAPALNDALPGYDATAGAGTAAPAPEVKPAGPKLRITGANLDNKREAPKREEKPVPALSSGSFFEAVLLNGMDAPTSATTQKNPVPTTMRVKTLAMLPNKYKVDIKECFVLASGYGSLSSERAIIRTESISCVRKDGKIIDTKLEGYIVGEDGRAGMRGRLVSKQGQMIAKTIVAGGLSGIAQGLTPQSVPQLNLNPGQTVSTQTADASSILQTGVAKGFSTSAKEVAKFYMEMAREMTPVVEIDAGRKVTIMLVKGFELK</sequence>
<dbReference type="Pfam" id="PF03743">
    <property type="entry name" value="TrbI"/>
    <property type="match status" value="1"/>
</dbReference>
<gene>
    <name evidence="3" type="ORF">JFT45_23405</name>
</gene>
<feature type="compositionally biased region" description="Basic and acidic residues" evidence="1">
    <location>
        <begin position="183"/>
        <end position="195"/>
    </location>
</feature>
<keyword evidence="2" id="KW-0812">Transmembrane</keyword>
<dbReference type="InterPro" id="IPR005498">
    <property type="entry name" value="T4SS_VirB10/TraB/TrbI"/>
</dbReference>
<feature type="transmembrane region" description="Helical" evidence="2">
    <location>
        <begin position="20"/>
        <end position="39"/>
    </location>
</feature>
<feature type="region of interest" description="Disordered" evidence="1">
    <location>
        <begin position="157"/>
        <end position="198"/>
    </location>
</feature>
<feature type="region of interest" description="Disordered" evidence="1">
    <location>
        <begin position="42"/>
        <end position="64"/>
    </location>
</feature>
<dbReference type="EMBL" id="JAEKCZ010000030">
    <property type="protein sequence ID" value="MBJ2259456.1"/>
    <property type="molecule type" value="Genomic_DNA"/>
</dbReference>
<evidence type="ECO:0000256" key="2">
    <source>
        <dbReference type="SAM" id="Phobius"/>
    </source>
</evidence>
<feature type="region of interest" description="Disordered" evidence="1">
    <location>
        <begin position="133"/>
        <end position="152"/>
    </location>
</feature>
<protein>
    <submittedName>
        <fullName evidence="3">Conjugal transfer protein TraB</fullName>
    </submittedName>
</protein>
<organism evidence="3 4">
    <name type="scientific">Pseudomonas psychrophila</name>
    <dbReference type="NCBI Taxonomy" id="122355"/>
    <lineage>
        <taxon>Bacteria</taxon>
        <taxon>Pseudomonadati</taxon>
        <taxon>Pseudomonadota</taxon>
        <taxon>Gammaproteobacteria</taxon>
        <taxon>Pseudomonadales</taxon>
        <taxon>Pseudomonadaceae</taxon>
        <taxon>Pseudomonas</taxon>
    </lineage>
</organism>
<comment type="caution">
    <text evidence="3">The sequence shown here is derived from an EMBL/GenBank/DDBJ whole genome shotgun (WGS) entry which is preliminary data.</text>
</comment>
<reference evidence="3" key="1">
    <citation type="submission" date="2020-12" db="EMBL/GenBank/DDBJ databases">
        <title>Antibiotic resistance and phylogeny of Pseudomonas spp. isolated over three decades from chicken meat in the Norwegian food chain.</title>
        <authorList>
            <person name="Moen B."/>
        </authorList>
    </citation>
    <scope>NUCLEOTIDE SEQUENCE</scope>
    <source>
        <strain evidence="3">MF6762</strain>
    </source>
</reference>
<feature type="compositionally biased region" description="Low complexity" evidence="1">
    <location>
        <begin position="157"/>
        <end position="166"/>
    </location>
</feature>
<keyword evidence="2" id="KW-0472">Membrane</keyword>
<dbReference type="Proteomes" id="UP000658390">
    <property type="component" value="Unassembled WGS sequence"/>
</dbReference>
<evidence type="ECO:0000256" key="1">
    <source>
        <dbReference type="SAM" id="MobiDB-lite"/>
    </source>
</evidence>
<name>A0A8I1KA37_9PSED</name>
<accession>A0A8I1KA37</accession>
<proteinExistence type="predicted"/>
<dbReference type="CDD" id="cd16430">
    <property type="entry name" value="TraB"/>
    <property type="match status" value="1"/>
</dbReference>
<dbReference type="RefSeq" id="WP_198822938.1">
    <property type="nucleotide sequence ID" value="NZ_JAEKCZ010000030.1"/>
</dbReference>
<keyword evidence="2" id="KW-1133">Transmembrane helix</keyword>
<evidence type="ECO:0000313" key="4">
    <source>
        <dbReference type="Proteomes" id="UP000658390"/>
    </source>
</evidence>
<evidence type="ECO:0000313" key="3">
    <source>
        <dbReference type="EMBL" id="MBJ2259456.1"/>
    </source>
</evidence>
<dbReference type="AlphaFoldDB" id="A0A8I1KA37"/>